<dbReference type="GeneID" id="9616022"/>
<dbReference type="KEGG" id="vcn:VOLCADRAFT_92430"/>
<keyword evidence="3" id="KW-1185">Reference proteome</keyword>
<proteinExistence type="predicted"/>
<name>D8TZM9_VOLCA</name>
<sequence length="387" mass="41832">MDFTCTNAPRYFPEEPLVLGCNFSQEGRYPHGQMATVGSFDAWLASASSINCDSQKFHQLSSWPTAPSLTPTANDASGFPRNGNVHPKHSKQNLSKEGQCLSLLTAELREIHGEVQPPNARHPCDDSKQRVESFNGCPRLPRAMSEPEQLRAGCAFCLSLVSVFRIPNVNMHTNPSIHHKVLRCKNWCLSTRDHCSGYDLATLPERDVISPPTEYGRALCTMESSCDTSLSYSALTAAGSVTRIRSDQLDQTQPGAAKRAAADGAEACRYVPVDSSTSGLTTAAIATYSASKASTAQVQFHKSTVLGFRSEGSRTSEKRNMYDGTVRGGCPRKAGWRGGGSGSNAGSEGSGDVYPDRGQGQAPYVLLPRYKESVLLADMLKNALCRN</sequence>
<protein>
    <submittedName>
        <fullName evidence="2">Uncharacterized protein</fullName>
    </submittedName>
</protein>
<evidence type="ECO:0000313" key="2">
    <source>
        <dbReference type="EMBL" id="EFJ47044.1"/>
    </source>
</evidence>
<dbReference type="OrthoDB" id="10665115at2759"/>
<dbReference type="Proteomes" id="UP000001058">
    <property type="component" value="Unassembled WGS sequence"/>
</dbReference>
<evidence type="ECO:0000256" key="1">
    <source>
        <dbReference type="SAM" id="MobiDB-lite"/>
    </source>
</evidence>
<gene>
    <name evidence="2" type="ORF">VOLCADRAFT_92430</name>
</gene>
<organism evidence="3">
    <name type="scientific">Volvox carteri f. nagariensis</name>
    <dbReference type="NCBI Taxonomy" id="3068"/>
    <lineage>
        <taxon>Eukaryota</taxon>
        <taxon>Viridiplantae</taxon>
        <taxon>Chlorophyta</taxon>
        <taxon>core chlorophytes</taxon>
        <taxon>Chlorophyceae</taxon>
        <taxon>CS clade</taxon>
        <taxon>Chlamydomonadales</taxon>
        <taxon>Volvocaceae</taxon>
        <taxon>Volvox</taxon>
    </lineage>
</organism>
<dbReference type="InParanoid" id="D8TZM9"/>
<accession>D8TZM9</accession>
<dbReference type="AlphaFoldDB" id="D8TZM9"/>
<reference evidence="2 3" key="1">
    <citation type="journal article" date="2010" name="Science">
        <title>Genomic analysis of organismal complexity in the multicellular green alga Volvox carteri.</title>
        <authorList>
            <person name="Prochnik S.E."/>
            <person name="Umen J."/>
            <person name="Nedelcu A.M."/>
            <person name="Hallmann A."/>
            <person name="Miller S.M."/>
            <person name="Nishii I."/>
            <person name="Ferris P."/>
            <person name="Kuo A."/>
            <person name="Mitros T."/>
            <person name="Fritz-Laylin L.K."/>
            <person name="Hellsten U."/>
            <person name="Chapman J."/>
            <person name="Simakov O."/>
            <person name="Rensing S.A."/>
            <person name="Terry A."/>
            <person name="Pangilinan J."/>
            <person name="Kapitonov V."/>
            <person name="Jurka J."/>
            <person name="Salamov A."/>
            <person name="Shapiro H."/>
            <person name="Schmutz J."/>
            <person name="Grimwood J."/>
            <person name="Lindquist E."/>
            <person name="Lucas S."/>
            <person name="Grigoriev I.V."/>
            <person name="Schmitt R."/>
            <person name="Kirk D."/>
            <person name="Rokhsar D.S."/>
        </authorList>
    </citation>
    <scope>NUCLEOTIDE SEQUENCE [LARGE SCALE GENOMIC DNA]</scope>
    <source>
        <strain evidence="3">f. Nagariensis / Eve</strain>
    </source>
</reference>
<feature type="region of interest" description="Disordered" evidence="1">
    <location>
        <begin position="319"/>
        <end position="357"/>
    </location>
</feature>
<dbReference type="EMBL" id="GL378347">
    <property type="protein sequence ID" value="EFJ47044.1"/>
    <property type="molecule type" value="Genomic_DNA"/>
</dbReference>
<evidence type="ECO:0000313" key="3">
    <source>
        <dbReference type="Proteomes" id="UP000001058"/>
    </source>
</evidence>
<dbReference type="RefSeq" id="XP_002951939.1">
    <property type="nucleotide sequence ID" value="XM_002951893.1"/>
</dbReference>